<keyword evidence="3" id="KW-1185">Reference proteome</keyword>
<evidence type="ECO:0000313" key="2">
    <source>
        <dbReference type="EMBL" id="UZP73382.1"/>
    </source>
</evidence>
<keyword evidence="1" id="KW-0175">Coiled coil</keyword>
<dbReference type="Pfam" id="PF04380">
    <property type="entry name" value="BMFP"/>
    <property type="match status" value="1"/>
</dbReference>
<dbReference type="InterPro" id="IPR007475">
    <property type="entry name" value="UbiK"/>
</dbReference>
<evidence type="ECO:0000256" key="1">
    <source>
        <dbReference type="SAM" id="Coils"/>
    </source>
</evidence>
<evidence type="ECO:0000313" key="3">
    <source>
        <dbReference type="Proteomes" id="UP001317963"/>
    </source>
</evidence>
<dbReference type="PANTHER" id="PTHR38040:SF1">
    <property type="entry name" value="UBIQUINONE BIOSYNTHESIS ACCESSORY FACTOR UBIK"/>
    <property type="match status" value="1"/>
</dbReference>
<protein>
    <submittedName>
        <fullName evidence="2">Accessory factor UbiK family protein</fullName>
    </submittedName>
</protein>
<organism evidence="2 3">
    <name type="scientific">Candidatus Paraluminiphilus aquimaris</name>
    <dbReference type="NCBI Taxonomy" id="2518994"/>
    <lineage>
        <taxon>Bacteria</taxon>
        <taxon>Pseudomonadati</taxon>
        <taxon>Pseudomonadota</taxon>
        <taxon>Gammaproteobacteria</taxon>
        <taxon>Cellvibrionales</taxon>
        <taxon>Halieaceae</taxon>
        <taxon>Candidatus Paraluminiphilus</taxon>
    </lineage>
</organism>
<proteinExistence type="predicted"/>
<dbReference type="Proteomes" id="UP001317963">
    <property type="component" value="Chromosome"/>
</dbReference>
<dbReference type="RefSeq" id="WP_279242160.1">
    <property type="nucleotide sequence ID" value="NZ_CP036501.1"/>
</dbReference>
<reference evidence="2 3" key="1">
    <citation type="submission" date="2019-02" db="EMBL/GenBank/DDBJ databases">
        <title>Halieaceae_genomes.</title>
        <authorList>
            <person name="Li S.-H."/>
        </authorList>
    </citation>
    <scope>NUCLEOTIDE SEQUENCE [LARGE SCALE GENOMIC DNA]</scope>
    <source>
        <strain evidence="2 3">JH123</strain>
    </source>
</reference>
<feature type="coiled-coil region" evidence="1">
    <location>
        <begin position="55"/>
        <end position="89"/>
    </location>
</feature>
<dbReference type="EMBL" id="CP036501">
    <property type="protein sequence ID" value="UZP73382.1"/>
    <property type="molecule type" value="Genomic_DNA"/>
</dbReference>
<gene>
    <name evidence="2" type="ORF">E0F26_00915</name>
</gene>
<name>A0ABY6Q2J9_9GAMM</name>
<sequence>MANNDRIPDPTEAAKNLFGSILKEGKTLADEVSGNAKAVAKSALGNLDVVSRDEFDAQRAVLLRTRARVEQLEAEIETLLTKLDELEKNK</sequence>
<accession>A0ABY6Q2J9</accession>
<dbReference type="PANTHER" id="PTHR38040">
    <property type="entry name" value="UBIQUINONE BIOSYNTHESIS ACCESSORY FACTOR UBIK"/>
    <property type="match status" value="1"/>
</dbReference>